<sequence>MEVNGDFGNKQLKKTFPKAGLHQPFPMGILLAGSQLGASAVTIHTVPPPAHVYLCFGESGVNLCSWFIQACEGTE</sequence>
<accession>A0A151M8M6</accession>
<keyword evidence="2" id="KW-1185">Reference proteome</keyword>
<comment type="caution">
    <text evidence="1">The sequence shown here is derived from an EMBL/GenBank/DDBJ whole genome shotgun (WGS) entry which is preliminary data.</text>
</comment>
<reference evidence="1 2" key="1">
    <citation type="journal article" date="2012" name="Genome Biol.">
        <title>Sequencing three crocodilian genomes to illuminate the evolution of archosaurs and amniotes.</title>
        <authorList>
            <person name="St John J.A."/>
            <person name="Braun E.L."/>
            <person name="Isberg S.R."/>
            <person name="Miles L.G."/>
            <person name="Chong A.Y."/>
            <person name="Gongora J."/>
            <person name="Dalzell P."/>
            <person name="Moran C."/>
            <person name="Bed'hom B."/>
            <person name="Abzhanov A."/>
            <person name="Burgess S.C."/>
            <person name="Cooksey A.M."/>
            <person name="Castoe T.A."/>
            <person name="Crawford N.G."/>
            <person name="Densmore L.D."/>
            <person name="Drew J.C."/>
            <person name="Edwards S.V."/>
            <person name="Faircloth B.C."/>
            <person name="Fujita M.K."/>
            <person name="Greenwold M.J."/>
            <person name="Hoffmann F.G."/>
            <person name="Howard J.M."/>
            <person name="Iguchi T."/>
            <person name="Janes D.E."/>
            <person name="Khan S.Y."/>
            <person name="Kohno S."/>
            <person name="de Koning A.J."/>
            <person name="Lance S.L."/>
            <person name="McCarthy F.M."/>
            <person name="McCormack J.E."/>
            <person name="Merchant M.E."/>
            <person name="Peterson D.G."/>
            <person name="Pollock D.D."/>
            <person name="Pourmand N."/>
            <person name="Raney B.J."/>
            <person name="Roessler K.A."/>
            <person name="Sanford J.R."/>
            <person name="Sawyer R.H."/>
            <person name="Schmidt C.J."/>
            <person name="Triplett E.W."/>
            <person name="Tuberville T.D."/>
            <person name="Venegas-Anaya M."/>
            <person name="Howard J.T."/>
            <person name="Jarvis E.D."/>
            <person name="Guillette L.J.Jr."/>
            <person name="Glenn T.C."/>
            <person name="Green R.E."/>
            <person name="Ray D.A."/>
        </authorList>
    </citation>
    <scope>NUCLEOTIDE SEQUENCE [LARGE SCALE GENOMIC DNA]</scope>
    <source>
        <strain evidence="1">KSC_2009_1</strain>
    </source>
</reference>
<dbReference type="Proteomes" id="UP000050525">
    <property type="component" value="Unassembled WGS sequence"/>
</dbReference>
<proteinExistence type="predicted"/>
<organism evidence="1 2">
    <name type="scientific">Alligator mississippiensis</name>
    <name type="common">American alligator</name>
    <dbReference type="NCBI Taxonomy" id="8496"/>
    <lineage>
        <taxon>Eukaryota</taxon>
        <taxon>Metazoa</taxon>
        <taxon>Chordata</taxon>
        <taxon>Craniata</taxon>
        <taxon>Vertebrata</taxon>
        <taxon>Euteleostomi</taxon>
        <taxon>Archelosauria</taxon>
        <taxon>Archosauria</taxon>
        <taxon>Crocodylia</taxon>
        <taxon>Alligatoridae</taxon>
        <taxon>Alligatorinae</taxon>
        <taxon>Alligator</taxon>
    </lineage>
</organism>
<evidence type="ECO:0000313" key="1">
    <source>
        <dbReference type="EMBL" id="KYO20866.1"/>
    </source>
</evidence>
<name>A0A151M8M6_ALLMI</name>
<protein>
    <submittedName>
        <fullName evidence="1">Uncharacterized protein</fullName>
    </submittedName>
</protein>
<dbReference type="EMBL" id="AKHW03006358">
    <property type="protein sequence ID" value="KYO20866.1"/>
    <property type="molecule type" value="Genomic_DNA"/>
</dbReference>
<evidence type="ECO:0000313" key="2">
    <source>
        <dbReference type="Proteomes" id="UP000050525"/>
    </source>
</evidence>
<gene>
    <name evidence="1" type="ORF">Y1Q_0012708</name>
</gene>
<dbReference type="AlphaFoldDB" id="A0A151M8M6"/>